<dbReference type="GeneID" id="17258299"/>
<accession>A0A0D3J4B2</accession>
<dbReference type="PaxDb" id="2903-EOD12205"/>
<evidence type="ECO:0000313" key="1">
    <source>
        <dbReference type="EnsemblProtists" id="EOD18347"/>
    </source>
</evidence>
<evidence type="ECO:0000313" key="2">
    <source>
        <dbReference type="Proteomes" id="UP000013827"/>
    </source>
</evidence>
<dbReference type="KEGG" id="ehx:EMIHUDRAFT_196549"/>
<dbReference type="KEGG" id="ehx:EMIHUDRAFT_214040"/>
<dbReference type="Gene3D" id="2.60.120.620">
    <property type="entry name" value="q2cbj1_9rhob like domain"/>
    <property type="match status" value="1"/>
</dbReference>
<dbReference type="EnsemblProtists" id="EOD12205">
    <property type="protein sequence ID" value="EOD12205"/>
    <property type="gene ID" value="EMIHUDRAFT_214040"/>
</dbReference>
<dbReference type="HOGENOM" id="CLU_938221_0_0_1"/>
<reference evidence="1" key="2">
    <citation type="submission" date="2024-10" db="UniProtKB">
        <authorList>
            <consortium name="EnsemblProtists"/>
        </authorList>
    </citation>
    <scope>IDENTIFICATION</scope>
</reference>
<organism evidence="1 2">
    <name type="scientific">Emiliania huxleyi (strain CCMP1516)</name>
    <dbReference type="NCBI Taxonomy" id="280463"/>
    <lineage>
        <taxon>Eukaryota</taxon>
        <taxon>Haptista</taxon>
        <taxon>Haptophyta</taxon>
        <taxon>Prymnesiophyceae</taxon>
        <taxon>Isochrysidales</taxon>
        <taxon>Noelaerhabdaceae</taxon>
        <taxon>Emiliania</taxon>
    </lineage>
</organism>
<dbReference type="RefSeq" id="XP_005770776.1">
    <property type="nucleotide sequence ID" value="XM_005770719.1"/>
</dbReference>
<proteinExistence type="predicted"/>
<dbReference type="GeneID" id="19046348"/>
<dbReference type="Proteomes" id="UP000013827">
    <property type="component" value="Unassembled WGS sequence"/>
</dbReference>
<name>A0A0D3J4B2_EMIH1</name>
<keyword evidence="2" id="KW-1185">Reference proteome</keyword>
<sequence length="297" mass="32704">MSNTLCFCGLLLSSVSDHNAVASLHARLQQDRFAIVPASELWPLLLEHGATETGRSPFAGYWDLATPQRDEHGIEIYPYKGTLTSYYAMDTSRSDDAQRSTAETEPEFPGHVVEHIDPTTVNGDNASYYRLHQQWPLSADSNTVMLAVQRLVHRLMAAGATGSFHAMFSAFRVTRSETALGDPSPEGVHQDSAVLTIVMLMRRHNAAHFSGGSRVWSLEQPSGKPTTESVRSDRLLASHTLREPFDALFLLDREVKHEALPVLQADEAAGPATRDVLTIEVRRPPRSEEARGGTCEG</sequence>
<evidence type="ECO:0008006" key="3">
    <source>
        <dbReference type="Google" id="ProtNLM"/>
    </source>
</evidence>
<dbReference type="RefSeq" id="XP_005764634.1">
    <property type="nucleotide sequence ID" value="XM_005764577.1"/>
</dbReference>
<dbReference type="AlphaFoldDB" id="A0A0D3J4B2"/>
<dbReference type="Pfam" id="PF10014">
    <property type="entry name" value="2OG-Fe_Oxy_2"/>
    <property type="match status" value="1"/>
</dbReference>
<reference evidence="2" key="1">
    <citation type="journal article" date="2013" name="Nature">
        <title>Pan genome of the phytoplankton Emiliania underpins its global distribution.</title>
        <authorList>
            <person name="Read B.A."/>
            <person name="Kegel J."/>
            <person name="Klute M.J."/>
            <person name="Kuo A."/>
            <person name="Lefebvre S.C."/>
            <person name="Maumus F."/>
            <person name="Mayer C."/>
            <person name="Miller J."/>
            <person name="Monier A."/>
            <person name="Salamov A."/>
            <person name="Young J."/>
            <person name="Aguilar M."/>
            <person name="Claverie J.M."/>
            <person name="Frickenhaus S."/>
            <person name="Gonzalez K."/>
            <person name="Herman E.K."/>
            <person name="Lin Y.C."/>
            <person name="Napier J."/>
            <person name="Ogata H."/>
            <person name="Sarno A.F."/>
            <person name="Shmutz J."/>
            <person name="Schroeder D."/>
            <person name="de Vargas C."/>
            <person name="Verret F."/>
            <person name="von Dassow P."/>
            <person name="Valentin K."/>
            <person name="Van de Peer Y."/>
            <person name="Wheeler G."/>
            <person name="Dacks J.B."/>
            <person name="Delwiche C.F."/>
            <person name="Dyhrman S.T."/>
            <person name="Glockner G."/>
            <person name="John U."/>
            <person name="Richards T."/>
            <person name="Worden A.Z."/>
            <person name="Zhang X."/>
            <person name="Grigoriev I.V."/>
            <person name="Allen A.E."/>
            <person name="Bidle K."/>
            <person name="Borodovsky M."/>
            <person name="Bowler C."/>
            <person name="Brownlee C."/>
            <person name="Cock J.M."/>
            <person name="Elias M."/>
            <person name="Gladyshev V.N."/>
            <person name="Groth M."/>
            <person name="Guda C."/>
            <person name="Hadaegh A."/>
            <person name="Iglesias-Rodriguez M.D."/>
            <person name="Jenkins J."/>
            <person name="Jones B.M."/>
            <person name="Lawson T."/>
            <person name="Leese F."/>
            <person name="Lindquist E."/>
            <person name="Lobanov A."/>
            <person name="Lomsadze A."/>
            <person name="Malik S.B."/>
            <person name="Marsh M.E."/>
            <person name="Mackinder L."/>
            <person name="Mock T."/>
            <person name="Mueller-Roeber B."/>
            <person name="Pagarete A."/>
            <person name="Parker M."/>
            <person name="Probert I."/>
            <person name="Quesneville H."/>
            <person name="Raines C."/>
            <person name="Rensing S.A."/>
            <person name="Riano-Pachon D.M."/>
            <person name="Richier S."/>
            <person name="Rokitta S."/>
            <person name="Shiraiwa Y."/>
            <person name="Soanes D.M."/>
            <person name="van der Giezen M."/>
            <person name="Wahlund T.M."/>
            <person name="Williams B."/>
            <person name="Wilson W."/>
            <person name="Wolfe G."/>
            <person name="Wurch L.L."/>
        </authorList>
    </citation>
    <scope>NUCLEOTIDE SEQUENCE</scope>
</reference>
<dbReference type="EnsemblProtists" id="EOD18347">
    <property type="protein sequence ID" value="EOD18347"/>
    <property type="gene ID" value="EMIHUDRAFT_196549"/>
</dbReference>
<protein>
    <recommendedName>
        <fullName evidence="3">Prolyl 4-hydroxylase alpha subunit Fe(2+) 2OG dioxygenase domain-containing protein</fullName>
    </recommendedName>
</protein>
<dbReference type="GO" id="GO:0051213">
    <property type="term" value="F:dioxygenase activity"/>
    <property type="evidence" value="ECO:0007669"/>
    <property type="project" value="InterPro"/>
</dbReference>
<dbReference type="InterPro" id="IPR018724">
    <property type="entry name" value="2OG-Fe_dioxygenase"/>
</dbReference>